<name>A0A2A2JH33_9BILA</name>
<organism evidence="1 2">
    <name type="scientific">Diploscapter pachys</name>
    <dbReference type="NCBI Taxonomy" id="2018661"/>
    <lineage>
        <taxon>Eukaryota</taxon>
        <taxon>Metazoa</taxon>
        <taxon>Ecdysozoa</taxon>
        <taxon>Nematoda</taxon>
        <taxon>Chromadorea</taxon>
        <taxon>Rhabditida</taxon>
        <taxon>Rhabditina</taxon>
        <taxon>Rhabditomorpha</taxon>
        <taxon>Rhabditoidea</taxon>
        <taxon>Rhabditidae</taxon>
        <taxon>Diploscapter</taxon>
    </lineage>
</organism>
<gene>
    <name evidence="1" type="ORF">WR25_10361</name>
</gene>
<accession>A0A2A2JH33</accession>
<sequence>MQASHSDSSLKQHCFGTNGQPTAISSMTNSATTTGFASTKVGEILDTIEEENNSTTTSMMQSRIEQLNEGLMKGNKSETRLANQPIKY</sequence>
<reference evidence="1 2" key="1">
    <citation type="journal article" date="2017" name="Curr. Biol.">
        <title>Genome architecture and evolution of a unichromosomal asexual nematode.</title>
        <authorList>
            <person name="Fradin H."/>
            <person name="Zegar C."/>
            <person name="Gutwein M."/>
            <person name="Lucas J."/>
            <person name="Kovtun M."/>
            <person name="Corcoran D."/>
            <person name="Baugh L.R."/>
            <person name="Kiontke K."/>
            <person name="Gunsalus K."/>
            <person name="Fitch D.H."/>
            <person name="Piano F."/>
        </authorList>
    </citation>
    <scope>NUCLEOTIDE SEQUENCE [LARGE SCALE GENOMIC DNA]</scope>
    <source>
        <strain evidence="1">PF1309</strain>
    </source>
</reference>
<proteinExistence type="predicted"/>
<dbReference type="EMBL" id="LIAE01010439">
    <property type="protein sequence ID" value="PAV61043.1"/>
    <property type="molecule type" value="Genomic_DNA"/>
</dbReference>
<comment type="caution">
    <text evidence="1">The sequence shown here is derived from an EMBL/GenBank/DDBJ whole genome shotgun (WGS) entry which is preliminary data.</text>
</comment>
<evidence type="ECO:0000313" key="2">
    <source>
        <dbReference type="Proteomes" id="UP000218231"/>
    </source>
</evidence>
<evidence type="ECO:0000313" key="1">
    <source>
        <dbReference type="EMBL" id="PAV61043.1"/>
    </source>
</evidence>
<dbReference type="Proteomes" id="UP000218231">
    <property type="component" value="Unassembled WGS sequence"/>
</dbReference>
<dbReference type="AlphaFoldDB" id="A0A2A2JH33"/>
<keyword evidence="2" id="KW-1185">Reference proteome</keyword>
<protein>
    <submittedName>
        <fullName evidence="1">Uncharacterized protein</fullName>
    </submittedName>
</protein>